<sequence>AAGTIVGLRGVQVAPPVSQDYAPAQDEGGTAAQEQKVSEDDTAYRPAVETQQEVSGKSTKVDLSPVWKAVGTFIAMFAGFLRRVGRSFQPLFLRISPAEDFLKIPSSTMALIALTVPVLIVIVASVAYFKLGRAAQYDVLYTQAQELALESQSQTDLSAQRANWEVVLKTLDQVEAIDITPETLALRAKATSILDEMDIVKRVNFQPAIVGGLPDSAQISRMVVIDNDLYMLDETSGNVIRAQLTSQGYKLDPSFQCGPGVEGDNLVGPLIDIARWPEG</sequence>
<evidence type="ECO:0000313" key="3">
    <source>
        <dbReference type="EMBL" id="GAF89664.1"/>
    </source>
</evidence>
<dbReference type="EMBL" id="BARS01016688">
    <property type="protein sequence ID" value="GAF89664.1"/>
    <property type="molecule type" value="Genomic_DNA"/>
</dbReference>
<feature type="non-terminal residue" evidence="3">
    <location>
        <position position="1"/>
    </location>
</feature>
<dbReference type="AlphaFoldDB" id="X0T8X8"/>
<reference evidence="3" key="1">
    <citation type="journal article" date="2014" name="Front. Microbiol.">
        <title>High frequency of phylogenetically diverse reductive dehalogenase-homologous genes in deep subseafloor sedimentary metagenomes.</title>
        <authorList>
            <person name="Kawai M."/>
            <person name="Futagami T."/>
            <person name="Toyoda A."/>
            <person name="Takaki Y."/>
            <person name="Nishi S."/>
            <person name="Hori S."/>
            <person name="Arai W."/>
            <person name="Tsubouchi T."/>
            <person name="Morono Y."/>
            <person name="Uchiyama I."/>
            <person name="Ito T."/>
            <person name="Fujiyama A."/>
            <person name="Inagaki F."/>
            <person name="Takami H."/>
        </authorList>
    </citation>
    <scope>NUCLEOTIDE SEQUENCE</scope>
    <source>
        <strain evidence="3">Expedition CK06-06</strain>
    </source>
</reference>
<evidence type="ECO:0000256" key="1">
    <source>
        <dbReference type="SAM" id="MobiDB-lite"/>
    </source>
</evidence>
<keyword evidence="2" id="KW-0472">Membrane</keyword>
<evidence type="ECO:0000256" key="2">
    <source>
        <dbReference type="SAM" id="Phobius"/>
    </source>
</evidence>
<name>X0T8X8_9ZZZZ</name>
<proteinExistence type="predicted"/>
<feature type="region of interest" description="Disordered" evidence="1">
    <location>
        <begin position="17"/>
        <end position="43"/>
    </location>
</feature>
<keyword evidence="2" id="KW-1133">Transmembrane helix</keyword>
<protein>
    <submittedName>
        <fullName evidence="3">Uncharacterized protein</fullName>
    </submittedName>
</protein>
<feature type="non-terminal residue" evidence="3">
    <location>
        <position position="279"/>
    </location>
</feature>
<comment type="caution">
    <text evidence="3">The sequence shown here is derived from an EMBL/GenBank/DDBJ whole genome shotgun (WGS) entry which is preliminary data.</text>
</comment>
<gene>
    <name evidence="3" type="ORF">S01H1_27414</name>
</gene>
<accession>X0T8X8</accession>
<feature type="transmembrane region" description="Helical" evidence="2">
    <location>
        <begin position="104"/>
        <end position="129"/>
    </location>
</feature>
<organism evidence="3">
    <name type="scientific">marine sediment metagenome</name>
    <dbReference type="NCBI Taxonomy" id="412755"/>
    <lineage>
        <taxon>unclassified sequences</taxon>
        <taxon>metagenomes</taxon>
        <taxon>ecological metagenomes</taxon>
    </lineage>
</organism>
<keyword evidence="2" id="KW-0812">Transmembrane</keyword>